<dbReference type="GO" id="GO:0030527">
    <property type="term" value="F:structural constituent of chromatin"/>
    <property type="evidence" value="ECO:0007669"/>
    <property type="project" value="InterPro"/>
</dbReference>
<accession>A0A8X8XNJ4</accession>
<comment type="similarity">
    <text evidence="2">Belongs to the histone H2B family.</text>
</comment>
<evidence type="ECO:0000256" key="3">
    <source>
        <dbReference type="SAM" id="MobiDB-lite"/>
    </source>
</evidence>
<dbReference type="GO" id="GO:0000786">
    <property type="term" value="C:nucleosome"/>
    <property type="evidence" value="ECO:0007669"/>
    <property type="project" value="InterPro"/>
</dbReference>
<sequence length="112" mass="12510">MWRSSRPPSPTTTTPLLCRLKMTTKRSGLSRKRRKKERRKRKRTSGGEGYKTYLFKVMKQVHPEMGISEKAMVILNNLMVDMFERLADDVVEGDSGGCQAGAAGGVGHQGCH</sequence>
<evidence type="ECO:0000313" key="6">
    <source>
        <dbReference type="Proteomes" id="UP000298416"/>
    </source>
</evidence>
<name>A0A8X8XNJ4_SALSN</name>
<dbReference type="EMBL" id="PNBA02000007">
    <property type="protein sequence ID" value="KAG6417660.1"/>
    <property type="molecule type" value="Genomic_DNA"/>
</dbReference>
<dbReference type="Gene3D" id="1.10.20.10">
    <property type="entry name" value="Histone, subunit A"/>
    <property type="match status" value="1"/>
</dbReference>
<evidence type="ECO:0000256" key="2">
    <source>
        <dbReference type="ARBA" id="ARBA00006846"/>
    </source>
</evidence>
<evidence type="ECO:0000259" key="4">
    <source>
        <dbReference type="Pfam" id="PF00125"/>
    </source>
</evidence>
<dbReference type="SUPFAM" id="SSF47113">
    <property type="entry name" value="Histone-fold"/>
    <property type="match status" value="1"/>
</dbReference>
<feature type="region of interest" description="Disordered" evidence="3">
    <location>
        <begin position="1"/>
        <end position="48"/>
    </location>
</feature>
<reference evidence="5" key="1">
    <citation type="submission" date="2018-01" db="EMBL/GenBank/DDBJ databases">
        <authorList>
            <person name="Mao J.F."/>
        </authorList>
    </citation>
    <scope>NUCLEOTIDE SEQUENCE</scope>
    <source>
        <strain evidence="5">Huo1</strain>
        <tissue evidence="5">Leaf</tissue>
    </source>
</reference>
<comment type="function">
    <text evidence="1">Core component of nucleosome. Nucleosomes wrap and compact DNA into chromatin, limiting DNA accessibility to the cellular machineries which require DNA as a template. Histones thereby play a central role in transcription regulation, DNA repair, DNA replication and chromosomal stability. DNA accessibility is regulated via a complex set of post-translational modifications of histones, also called histone code, and nucleosome remodeling.</text>
</comment>
<evidence type="ECO:0000313" key="5">
    <source>
        <dbReference type="EMBL" id="KAG6417660.1"/>
    </source>
</evidence>
<dbReference type="PANTHER" id="PTHR23428">
    <property type="entry name" value="HISTONE H2B"/>
    <property type="match status" value="1"/>
</dbReference>
<feature type="compositionally biased region" description="Basic residues" evidence="3">
    <location>
        <begin position="22"/>
        <end position="44"/>
    </location>
</feature>
<comment type="caution">
    <text evidence="5">The sequence shown here is derived from an EMBL/GenBank/DDBJ whole genome shotgun (WGS) entry which is preliminary data.</text>
</comment>
<evidence type="ECO:0000256" key="1">
    <source>
        <dbReference type="ARBA" id="ARBA00002001"/>
    </source>
</evidence>
<dbReference type="GO" id="GO:0046982">
    <property type="term" value="F:protein heterodimerization activity"/>
    <property type="evidence" value="ECO:0007669"/>
    <property type="project" value="InterPro"/>
</dbReference>
<dbReference type="GO" id="GO:0003677">
    <property type="term" value="F:DNA binding"/>
    <property type="evidence" value="ECO:0007669"/>
    <property type="project" value="InterPro"/>
</dbReference>
<dbReference type="InterPro" id="IPR009072">
    <property type="entry name" value="Histone-fold"/>
</dbReference>
<protein>
    <recommendedName>
        <fullName evidence="4">Core Histone H2A/H2B/H3 domain-containing protein</fullName>
    </recommendedName>
</protein>
<keyword evidence="6" id="KW-1185">Reference proteome</keyword>
<proteinExistence type="inferred from homology"/>
<dbReference type="SMART" id="SM00427">
    <property type="entry name" value="H2B"/>
    <property type="match status" value="1"/>
</dbReference>
<organism evidence="5">
    <name type="scientific">Salvia splendens</name>
    <name type="common">Scarlet sage</name>
    <dbReference type="NCBI Taxonomy" id="180675"/>
    <lineage>
        <taxon>Eukaryota</taxon>
        <taxon>Viridiplantae</taxon>
        <taxon>Streptophyta</taxon>
        <taxon>Embryophyta</taxon>
        <taxon>Tracheophyta</taxon>
        <taxon>Spermatophyta</taxon>
        <taxon>Magnoliopsida</taxon>
        <taxon>eudicotyledons</taxon>
        <taxon>Gunneridae</taxon>
        <taxon>Pentapetalae</taxon>
        <taxon>asterids</taxon>
        <taxon>lamiids</taxon>
        <taxon>Lamiales</taxon>
        <taxon>Lamiaceae</taxon>
        <taxon>Nepetoideae</taxon>
        <taxon>Mentheae</taxon>
        <taxon>Salviinae</taxon>
        <taxon>Salvia</taxon>
        <taxon>Salvia subgen. Calosphace</taxon>
        <taxon>core Calosphace</taxon>
    </lineage>
</organism>
<dbReference type="Pfam" id="PF00125">
    <property type="entry name" value="Histone"/>
    <property type="match status" value="1"/>
</dbReference>
<reference evidence="5" key="2">
    <citation type="submission" date="2020-08" db="EMBL/GenBank/DDBJ databases">
        <title>Plant Genome Project.</title>
        <authorList>
            <person name="Zhang R.-G."/>
        </authorList>
    </citation>
    <scope>NUCLEOTIDE SEQUENCE</scope>
    <source>
        <strain evidence="5">Huo1</strain>
        <tissue evidence="5">Leaf</tissue>
    </source>
</reference>
<dbReference type="PRINTS" id="PR00621">
    <property type="entry name" value="HISTONEH2B"/>
</dbReference>
<feature type="compositionally biased region" description="Low complexity" evidence="3">
    <location>
        <begin position="1"/>
        <end position="20"/>
    </location>
</feature>
<dbReference type="InterPro" id="IPR000558">
    <property type="entry name" value="Histone_H2B"/>
</dbReference>
<dbReference type="AlphaFoldDB" id="A0A8X8XNJ4"/>
<feature type="domain" description="Core Histone H2A/H2B/H3" evidence="4">
    <location>
        <begin position="31"/>
        <end position="89"/>
    </location>
</feature>
<dbReference type="Proteomes" id="UP000298416">
    <property type="component" value="Unassembled WGS sequence"/>
</dbReference>
<dbReference type="InterPro" id="IPR007125">
    <property type="entry name" value="H2A/H2B/H3"/>
</dbReference>
<gene>
    <name evidence="5" type="ORF">SASPL_119844</name>
</gene>